<dbReference type="Pfam" id="PF11975">
    <property type="entry name" value="Glyco_hydro_4C"/>
    <property type="match status" value="1"/>
</dbReference>
<dbReference type="GO" id="GO:0004553">
    <property type="term" value="F:hydrolase activity, hydrolyzing O-glycosyl compounds"/>
    <property type="evidence" value="ECO:0007669"/>
    <property type="project" value="InterPro"/>
</dbReference>
<comment type="similarity">
    <text evidence="1 10">Belongs to the glycosyl hydrolase 4 family.</text>
</comment>
<keyword evidence="8" id="KW-0533">Nickel</keyword>
<evidence type="ECO:0000259" key="11">
    <source>
        <dbReference type="Pfam" id="PF11975"/>
    </source>
</evidence>
<dbReference type="Gene3D" id="3.40.50.720">
    <property type="entry name" value="NAD(P)-binding Rossmann-like Domain"/>
    <property type="match status" value="1"/>
</dbReference>
<feature type="binding site" evidence="8">
    <location>
        <position position="171"/>
    </location>
    <ligand>
        <name>Mn(2+)</name>
        <dbReference type="ChEBI" id="CHEBI:29035"/>
    </ligand>
</feature>
<evidence type="ECO:0000256" key="1">
    <source>
        <dbReference type="ARBA" id="ARBA00010141"/>
    </source>
</evidence>
<dbReference type="SUPFAM" id="SSF51735">
    <property type="entry name" value="NAD(P)-binding Rossmann-fold domains"/>
    <property type="match status" value="1"/>
</dbReference>
<evidence type="ECO:0000313" key="12">
    <source>
        <dbReference type="EMBL" id="EDS18888.1"/>
    </source>
</evidence>
<keyword evidence="8" id="KW-0170">Cobalt</keyword>
<feature type="binding site" evidence="7">
    <location>
        <position position="96"/>
    </location>
    <ligand>
        <name>substrate</name>
    </ligand>
</feature>
<dbReference type="Gene3D" id="3.90.110.10">
    <property type="entry name" value="Lactate dehydrogenase/glycoside hydrolase, family 4, C-terminal"/>
    <property type="match status" value="1"/>
</dbReference>
<comment type="caution">
    <text evidence="12">The sequence shown here is derived from an EMBL/GenBank/DDBJ whole genome shotgun (WGS) entry which is preliminary data.</text>
</comment>
<dbReference type="Pfam" id="PF02056">
    <property type="entry name" value="Glyco_hydro_4"/>
    <property type="match status" value="1"/>
</dbReference>
<dbReference type="eggNOG" id="COG1486">
    <property type="taxonomic scope" value="Bacteria"/>
</dbReference>
<keyword evidence="2 8" id="KW-0479">Metal-binding</keyword>
<evidence type="ECO:0000256" key="10">
    <source>
        <dbReference type="RuleBase" id="RU361152"/>
    </source>
</evidence>
<reference evidence="12" key="1">
    <citation type="submission" date="2007-11" db="EMBL/GenBank/DDBJ databases">
        <authorList>
            <person name="Fulton L."/>
            <person name="Clifton S."/>
            <person name="Fulton B."/>
            <person name="Xu J."/>
            <person name="Minx P."/>
            <person name="Pepin K.H."/>
            <person name="Johnson M."/>
            <person name="Thiruvilangam P."/>
            <person name="Bhonagiri V."/>
            <person name="Nash W.E."/>
            <person name="Mardis E.R."/>
            <person name="Wilson R.K."/>
        </authorList>
    </citation>
    <scope>NUCLEOTIDE SEQUENCE [LARGE SCALE GENOMIC DNA]</scope>
    <source>
        <strain evidence="12">DSM 1402</strain>
    </source>
</reference>
<sequence length="427" mass="48263">MSMNKKLKIAIVGAGSSYTPELIEGLSEHRETLPVKEIVLLDINEERLSIMEGFVKRYVGYLNYDVKVWSTTSREEAFTDADFVSTQIRVGGNKARIKDEKIPLKYGLIGQETTGVGGMFNAFRVIPVMIEIAKDVEKYCPDAWIINYSNPTELVTEALNKVCNVKVAGLCAGGMRPRWWAAEALNIPEEKIYYDYLGLNHMNFSYNMTIDGRPITDEEFSKVIKKCTTVSQEWMETLHLIPSQYTQYYFHTKERVQQLKEQDKTRGEAILELEKQIFREYADELNNQKPKTLAKRGGGGYSKVAIGVMDAIYNDSGKWMVINVANNGTVRFLDDDAVIETACYVSKNGMKPLTIAHYPKAVIGLISAVKTYESLAVEAAITGNKKLALEALVAHPLVRDYDVAKPLLEEMLEAHKEYLPQFYHHGK</sequence>
<evidence type="ECO:0000256" key="6">
    <source>
        <dbReference type="ARBA" id="ARBA00023295"/>
    </source>
</evidence>
<evidence type="ECO:0000256" key="3">
    <source>
        <dbReference type="ARBA" id="ARBA00022801"/>
    </source>
</evidence>
<dbReference type="GO" id="GO:0005975">
    <property type="term" value="P:carbohydrate metabolic process"/>
    <property type="evidence" value="ECO:0007669"/>
    <property type="project" value="InterPro"/>
</dbReference>
<keyword evidence="8" id="KW-0408">Iron</keyword>
<evidence type="ECO:0000256" key="8">
    <source>
        <dbReference type="PIRSR" id="PIRSR601088-3"/>
    </source>
</evidence>
<feature type="binding site" evidence="8">
    <location>
        <position position="201"/>
    </location>
    <ligand>
        <name>Mn(2+)</name>
        <dbReference type="ChEBI" id="CHEBI:29035"/>
    </ligand>
</feature>
<keyword evidence="5 8" id="KW-0464">Manganese</keyword>
<feature type="domain" description="Glycosyl hydrolase family 4 C-terminal" evidence="11">
    <location>
        <begin position="196"/>
        <end position="398"/>
    </location>
</feature>
<dbReference type="Proteomes" id="UP000005798">
    <property type="component" value="Unassembled WGS sequence"/>
</dbReference>
<evidence type="ECO:0000313" key="13">
    <source>
        <dbReference type="Proteomes" id="UP000005798"/>
    </source>
</evidence>
<organism evidence="12 13">
    <name type="scientific">Thomasclavelia ramosa DSM 1402</name>
    <dbReference type="NCBI Taxonomy" id="445974"/>
    <lineage>
        <taxon>Bacteria</taxon>
        <taxon>Bacillati</taxon>
        <taxon>Bacillota</taxon>
        <taxon>Erysipelotrichia</taxon>
        <taxon>Erysipelotrichales</taxon>
        <taxon>Coprobacillaceae</taxon>
        <taxon>Thomasclavelia</taxon>
    </lineage>
</organism>
<reference evidence="12" key="2">
    <citation type="submission" date="2014-06" db="EMBL/GenBank/DDBJ databases">
        <title>Draft genome sequence of Clostridium ramosum(DSM 1402).</title>
        <authorList>
            <person name="Sudarsanam P."/>
            <person name="Ley R."/>
            <person name="Guruge J."/>
            <person name="Turnbaugh P.J."/>
            <person name="Mahowald M."/>
            <person name="Liep D."/>
            <person name="Gordon J."/>
        </authorList>
    </citation>
    <scope>NUCLEOTIDE SEQUENCE</scope>
    <source>
        <strain evidence="12">DSM 1402</strain>
    </source>
</reference>
<comment type="cofactor">
    <cofactor evidence="10">
        <name>NAD(+)</name>
        <dbReference type="ChEBI" id="CHEBI:57540"/>
    </cofactor>
    <text evidence="10">Binds 1 NAD(+) per subunit.</text>
</comment>
<evidence type="ECO:0000256" key="5">
    <source>
        <dbReference type="ARBA" id="ARBA00023211"/>
    </source>
</evidence>
<name>B0N366_9FIRM</name>
<dbReference type="CDD" id="cd05296">
    <property type="entry name" value="GH4_P_beta_glucosidase"/>
    <property type="match status" value="1"/>
</dbReference>
<dbReference type="InterPro" id="IPR001088">
    <property type="entry name" value="Glyco_hydro_4"/>
</dbReference>
<dbReference type="PRINTS" id="PR00732">
    <property type="entry name" value="GLHYDRLASE4"/>
</dbReference>
<feature type="binding site" evidence="7">
    <location>
        <position position="150"/>
    </location>
    <ligand>
        <name>substrate</name>
    </ligand>
</feature>
<keyword evidence="6 10" id="KW-0326">Glycosidase</keyword>
<dbReference type="EMBL" id="ABFX02000004">
    <property type="protein sequence ID" value="EDS18888.1"/>
    <property type="molecule type" value="Genomic_DNA"/>
</dbReference>
<evidence type="ECO:0000256" key="9">
    <source>
        <dbReference type="PIRSR" id="PIRSR601088-4"/>
    </source>
</evidence>
<dbReference type="InterPro" id="IPR036291">
    <property type="entry name" value="NAD(P)-bd_dom_sf"/>
</dbReference>
<feature type="site" description="Increases basicity of active site Tyr" evidence="9">
    <location>
        <position position="112"/>
    </location>
</feature>
<protein>
    <submittedName>
        <fullName evidence="12">Family 4 glycosyl hydrolase</fullName>
    </submittedName>
</protein>
<dbReference type="HOGENOM" id="CLU_045951_0_1_9"/>
<keyword evidence="3 10" id="KW-0378">Hydrolase</keyword>
<keyword evidence="4 10" id="KW-0520">NAD</keyword>
<dbReference type="InterPro" id="IPR015955">
    <property type="entry name" value="Lactate_DH/Glyco_Ohase_4_C"/>
</dbReference>
<gene>
    <name evidence="12" type="ORF">CLORAM_00884</name>
</gene>
<evidence type="ECO:0000256" key="4">
    <source>
        <dbReference type="ARBA" id="ARBA00023027"/>
    </source>
</evidence>
<dbReference type="PANTHER" id="PTHR32092:SF5">
    <property type="entry name" value="6-PHOSPHO-BETA-GLUCOSIDASE"/>
    <property type="match status" value="1"/>
</dbReference>
<dbReference type="GO" id="GO:0016616">
    <property type="term" value="F:oxidoreductase activity, acting on the CH-OH group of donors, NAD or NADP as acceptor"/>
    <property type="evidence" value="ECO:0007669"/>
    <property type="project" value="InterPro"/>
</dbReference>
<accession>B0N366</accession>
<dbReference type="AlphaFoldDB" id="B0N366"/>
<proteinExistence type="inferred from homology"/>
<keyword evidence="13" id="KW-1185">Reference proteome</keyword>
<evidence type="ECO:0000256" key="2">
    <source>
        <dbReference type="ARBA" id="ARBA00022723"/>
    </source>
</evidence>
<dbReference type="InterPro" id="IPR022616">
    <property type="entry name" value="Glyco_hydro_4_C"/>
</dbReference>
<evidence type="ECO:0000256" key="7">
    <source>
        <dbReference type="PIRSR" id="PIRSR601088-2"/>
    </source>
</evidence>
<dbReference type="PANTHER" id="PTHR32092">
    <property type="entry name" value="6-PHOSPHO-BETA-GLUCOSIDASE-RELATED"/>
    <property type="match status" value="1"/>
</dbReference>
<dbReference type="SUPFAM" id="SSF56327">
    <property type="entry name" value="LDH C-terminal domain-like"/>
    <property type="match status" value="1"/>
</dbReference>
<dbReference type="GO" id="GO:0046872">
    <property type="term" value="F:metal ion binding"/>
    <property type="evidence" value="ECO:0007669"/>
    <property type="project" value="UniProtKB-KW"/>
</dbReference>